<feature type="domain" description="CobW C-terminal" evidence="6">
    <location>
        <begin position="257"/>
        <end position="372"/>
    </location>
</feature>
<dbReference type="Gene3D" id="3.30.1220.10">
    <property type="entry name" value="CobW-like, C-terminal domain"/>
    <property type="match status" value="1"/>
</dbReference>
<evidence type="ECO:0000256" key="1">
    <source>
        <dbReference type="ARBA" id="ARBA00022741"/>
    </source>
</evidence>
<comment type="caution">
    <text evidence="7">The sequence shown here is derived from an EMBL/GenBank/DDBJ whole genome shotgun (WGS) entry which is preliminary data.</text>
</comment>
<evidence type="ECO:0000256" key="5">
    <source>
        <dbReference type="ARBA" id="ARBA00049117"/>
    </source>
</evidence>
<dbReference type="SMART" id="SM00833">
    <property type="entry name" value="CobW_C"/>
    <property type="match status" value="1"/>
</dbReference>
<dbReference type="InterPro" id="IPR027417">
    <property type="entry name" value="P-loop_NTPase"/>
</dbReference>
<dbReference type="RefSeq" id="WP_068453496.1">
    <property type="nucleotide sequence ID" value="NZ_CP147847.1"/>
</dbReference>
<dbReference type="InterPro" id="IPR011629">
    <property type="entry name" value="CobW-like_C"/>
</dbReference>
<dbReference type="PANTHER" id="PTHR43603:SF3">
    <property type="entry name" value="ZINC CHAPERONE YCIC"/>
    <property type="match status" value="1"/>
</dbReference>
<dbReference type="Gene3D" id="3.40.50.300">
    <property type="entry name" value="P-loop containing nucleotide triphosphate hydrolases"/>
    <property type="match status" value="1"/>
</dbReference>
<protein>
    <submittedName>
        <fullName evidence="7">GTP-binding protein</fullName>
    </submittedName>
</protein>
<dbReference type="InterPro" id="IPR036627">
    <property type="entry name" value="CobW-likC_sf"/>
</dbReference>
<reference evidence="7 8" key="1">
    <citation type="submission" date="2024-04" db="EMBL/GenBank/DDBJ databases">
        <authorList>
            <person name="Wu Y.S."/>
            <person name="Zhang L."/>
        </authorList>
    </citation>
    <scope>NUCLEOTIDE SEQUENCE [LARGE SCALE GENOMIC DNA]</scope>
    <source>
        <strain evidence="7 8">KG-01</strain>
    </source>
</reference>
<comment type="catalytic activity">
    <reaction evidence="5">
        <text>GTP + H2O = GDP + phosphate + H(+)</text>
        <dbReference type="Rhea" id="RHEA:19669"/>
        <dbReference type="ChEBI" id="CHEBI:15377"/>
        <dbReference type="ChEBI" id="CHEBI:15378"/>
        <dbReference type="ChEBI" id="CHEBI:37565"/>
        <dbReference type="ChEBI" id="CHEBI:43474"/>
        <dbReference type="ChEBI" id="CHEBI:58189"/>
    </reaction>
    <physiologicalReaction direction="left-to-right" evidence="5">
        <dbReference type="Rhea" id="RHEA:19670"/>
    </physiologicalReaction>
</comment>
<dbReference type="Pfam" id="PF02492">
    <property type="entry name" value="cobW"/>
    <property type="match status" value="1"/>
</dbReference>
<evidence type="ECO:0000313" key="7">
    <source>
        <dbReference type="EMBL" id="MEL5988005.1"/>
    </source>
</evidence>
<dbReference type="Pfam" id="PF07683">
    <property type="entry name" value="CobW_C"/>
    <property type="match status" value="1"/>
</dbReference>
<gene>
    <name evidence="7" type="ORF">AAF454_06205</name>
</gene>
<keyword evidence="2" id="KW-0378">Hydrolase</keyword>
<evidence type="ECO:0000256" key="3">
    <source>
        <dbReference type="ARBA" id="ARBA00023186"/>
    </source>
</evidence>
<proteinExistence type="inferred from homology"/>
<dbReference type="SUPFAM" id="SSF52540">
    <property type="entry name" value="P-loop containing nucleoside triphosphate hydrolases"/>
    <property type="match status" value="1"/>
</dbReference>
<evidence type="ECO:0000256" key="2">
    <source>
        <dbReference type="ARBA" id="ARBA00022801"/>
    </source>
</evidence>
<keyword evidence="3" id="KW-0143">Chaperone</keyword>
<sequence>MKKIPVTVLSGYLGAGKTTLLNHVLQNEQGMRIAVIVNDMSEINIDASLVSHESGLSRTDEKFVELSNGCICCTLREDLLIEVERLVQKGNIDYILIESTGISEPIPVAQTFTYIDEELGIDLAKYCTLDTMVTVVDVYRFWTDFQSGETLRERHEGNDEQDDRDVADLLIDQIEFCDVLILNKTDLITAEQLEQLERVLRVIQPEAKIIHSSYGRVAPADILHTERFDFEKAAASAGWLQELNTPHHTPETEEYGIGSFVYRRKRPFHPVRFQQFVEDMPLSIVRAKGFVWCAKPNHIALLFSQAGASVQLSPLSYWIGSLSKEEQEAYLQEEPELREEWDDQYGDRQTQLVLIGIQLEKEEIIQALDTCLLTEDEMTSDWERIEQPEGWLQLEV</sequence>
<evidence type="ECO:0000256" key="4">
    <source>
        <dbReference type="ARBA" id="ARBA00034320"/>
    </source>
</evidence>
<dbReference type="CDD" id="cd03112">
    <property type="entry name" value="CobW-like"/>
    <property type="match status" value="1"/>
</dbReference>
<name>A0ABU9LJ04_9BACL</name>
<dbReference type="PANTHER" id="PTHR43603">
    <property type="entry name" value="COBW DOMAIN-CONTAINING PROTEIN DDB_G0274527"/>
    <property type="match status" value="1"/>
</dbReference>
<dbReference type="Proteomes" id="UP001398420">
    <property type="component" value="Unassembled WGS sequence"/>
</dbReference>
<organism evidence="7 8">
    <name type="scientific">Kurthia gibsonii</name>
    <dbReference type="NCBI Taxonomy" id="33946"/>
    <lineage>
        <taxon>Bacteria</taxon>
        <taxon>Bacillati</taxon>
        <taxon>Bacillota</taxon>
        <taxon>Bacilli</taxon>
        <taxon>Bacillales</taxon>
        <taxon>Caryophanaceae</taxon>
        <taxon>Kurthia</taxon>
    </lineage>
</organism>
<keyword evidence="1" id="KW-0547">Nucleotide-binding</keyword>
<dbReference type="EMBL" id="JBCEWA010000004">
    <property type="protein sequence ID" value="MEL5988005.1"/>
    <property type="molecule type" value="Genomic_DNA"/>
</dbReference>
<dbReference type="InterPro" id="IPR051927">
    <property type="entry name" value="Zn_Chap_cDPG_Synth"/>
</dbReference>
<keyword evidence="8" id="KW-1185">Reference proteome</keyword>
<comment type="similarity">
    <text evidence="4">Belongs to the SIMIBI class G3E GTPase family. ZNG1 subfamily.</text>
</comment>
<accession>A0ABU9LJ04</accession>
<dbReference type="InterPro" id="IPR003495">
    <property type="entry name" value="CobW/HypB/UreG_nucleotide-bd"/>
</dbReference>
<evidence type="ECO:0000259" key="6">
    <source>
        <dbReference type="SMART" id="SM00833"/>
    </source>
</evidence>
<evidence type="ECO:0000313" key="8">
    <source>
        <dbReference type="Proteomes" id="UP001398420"/>
    </source>
</evidence>